<evidence type="ECO:0000256" key="6">
    <source>
        <dbReference type="RuleBase" id="RU368027"/>
    </source>
</evidence>
<comment type="similarity">
    <text evidence="2 6">Belongs to the RRP36 family.</text>
</comment>
<sequence>MAKGRSQKQQGHAAAPKDNHVLKAKAAPLKHSKKEAVTVSKPSPTVQASPRRGAANNFQKGAAKHATHAADGEEQHRLRALRQVNMGPSDEDMSEDESGTNSGSDSGEDSREQNEKGPGNDREAYERALRRMEMGPSDEEEDESSGGGSGMDDDEDDDEGDGSSDSESGDGDSRGRLRGAGPSKEESSKGGMQSGASGLRGMGYYEGSSEGEEGESSSEGEGDEVGHGKVPKVTLPSQQQQLQQQRRVTTAAGKEPNEHQGDEGSSSDEHSDSEGEEEEQDEEAAFLAELPLGERLALRTDGSGPDGNAARAAAAKAREAERSFKRANKHRPHEASSKKPVPRLREIIQPSQRPGRDPRFAPAQTQAERDAAAKRYSFVYDDMLPQDRNRIKAQLKQTHNERARTALSAQLQRVEQAMRAEQDRRRQEKIESDWKAKERGALEGGAKTKPFYLKKGEKKKMALMARFQELKEKGQLDKYMEKRRKRNASKDHKRIPSAGRS</sequence>
<feature type="compositionally biased region" description="Acidic residues" evidence="8">
    <location>
        <begin position="209"/>
        <end position="223"/>
    </location>
</feature>
<feature type="compositionally biased region" description="Basic residues" evidence="8">
    <location>
        <begin position="481"/>
        <end position="495"/>
    </location>
</feature>
<feature type="compositionally biased region" description="Acidic residues" evidence="8">
    <location>
        <begin position="151"/>
        <end position="170"/>
    </location>
</feature>
<evidence type="ECO:0000256" key="7">
    <source>
        <dbReference type="SAM" id="Coils"/>
    </source>
</evidence>
<gene>
    <name evidence="9" type="ORF">DUNSADRAFT_6909</name>
</gene>
<keyword evidence="5 6" id="KW-0539">Nucleus</keyword>
<keyword evidence="3 6" id="KW-0690">Ribosome biogenesis</keyword>
<keyword evidence="4 6" id="KW-0698">rRNA processing</keyword>
<dbReference type="Pfam" id="PF06102">
    <property type="entry name" value="RRP36"/>
    <property type="match status" value="1"/>
</dbReference>
<feature type="region of interest" description="Disordered" evidence="8">
    <location>
        <begin position="473"/>
        <end position="501"/>
    </location>
</feature>
<reference evidence="9" key="1">
    <citation type="submission" date="2017-08" db="EMBL/GenBank/DDBJ databases">
        <authorList>
            <person name="Polle J.E."/>
            <person name="Barry K."/>
            <person name="Cushman J."/>
            <person name="Schmutz J."/>
            <person name="Tran D."/>
            <person name="Hathwaick L.T."/>
            <person name="Yim W.C."/>
            <person name="Jenkins J."/>
            <person name="Mckie-Krisberg Z.M."/>
            <person name="Prochnik S."/>
            <person name="Lindquist E."/>
            <person name="Dockter R.B."/>
            <person name="Adam C."/>
            <person name="Molina H."/>
            <person name="Bunkerborg J."/>
            <person name="Jin E."/>
            <person name="Buchheim M."/>
            <person name="Magnuson J."/>
        </authorList>
    </citation>
    <scope>NUCLEOTIDE SEQUENCE</scope>
    <source>
        <strain evidence="9">CCAP 19/18</strain>
    </source>
</reference>
<keyword evidence="10" id="KW-1185">Reference proteome</keyword>
<feature type="compositionally biased region" description="Basic and acidic residues" evidence="8">
    <location>
        <begin position="255"/>
        <end position="273"/>
    </location>
</feature>
<proteinExistence type="inferred from homology"/>
<evidence type="ECO:0000256" key="3">
    <source>
        <dbReference type="ARBA" id="ARBA00022517"/>
    </source>
</evidence>
<evidence type="ECO:0000256" key="4">
    <source>
        <dbReference type="ARBA" id="ARBA00022552"/>
    </source>
</evidence>
<protein>
    <recommendedName>
        <fullName evidence="6">rRNA biogenesis protein RRP36</fullName>
    </recommendedName>
</protein>
<name>A0ABQ7GMD0_DUNSA</name>
<evidence type="ECO:0000256" key="5">
    <source>
        <dbReference type="ARBA" id="ARBA00023242"/>
    </source>
</evidence>
<evidence type="ECO:0000313" key="10">
    <source>
        <dbReference type="Proteomes" id="UP000815325"/>
    </source>
</evidence>
<dbReference type="PANTHER" id="PTHR21738">
    <property type="entry name" value="RIBOSOMAL RNA PROCESSING PROTEIN 36 HOMOLOG"/>
    <property type="match status" value="1"/>
</dbReference>
<evidence type="ECO:0000313" key="9">
    <source>
        <dbReference type="EMBL" id="KAF5835769.1"/>
    </source>
</evidence>
<feature type="compositionally biased region" description="Acidic residues" evidence="8">
    <location>
        <begin position="274"/>
        <end position="284"/>
    </location>
</feature>
<organism evidence="9 10">
    <name type="scientific">Dunaliella salina</name>
    <name type="common">Green alga</name>
    <name type="synonym">Protococcus salinus</name>
    <dbReference type="NCBI Taxonomy" id="3046"/>
    <lineage>
        <taxon>Eukaryota</taxon>
        <taxon>Viridiplantae</taxon>
        <taxon>Chlorophyta</taxon>
        <taxon>core chlorophytes</taxon>
        <taxon>Chlorophyceae</taxon>
        <taxon>CS clade</taxon>
        <taxon>Chlamydomonadales</taxon>
        <taxon>Dunaliellaceae</taxon>
        <taxon>Dunaliella</taxon>
    </lineage>
</organism>
<accession>A0ABQ7GMD0</accession>
<dbReference type="EMBL" id="MU069689">
    <property type="protein sequence ID" value="KAF5835769.1"/>
    <property type="molecule type" value="Genomic_DNA"/>
</dbReference>
<comment type="function">
    <text evidence="6">Component of the 90S pre-ribosome involved in the maturation of rRNAs. Required for early cleavages of the pre-RNAs in the 40S ribosomal subunit maturation pathway.</text>
</comment>
<dbReference type="InterPro" id="IPR009292">
    <property type="entry name" value="RRP36"/>
</dbReference>
<feature type="compositionally biased region" description="Acidic residues" evidence="8">
    <location>
        <begin position="89"/>
        <end position="98"/>
    </location>
</feature>
<dbReference type="Proteomes" id="UP000815325">
    <property type="component" value="Unassembled WGS sequence"/>
</dbReference>
<feature type="coiled-coil region" evidence="7">
    <location>
        <begin position="404"/>
        <end position="473"/>
    </location>
</feature>
<feature type="region of interest" description="Disordered" evidence="8">
    <location>
        <begin position="1"/>
        <end position="372"/>
    </location>
</feature>
<comment type="subunit">
    <text evidence="6">Associates with 90S and pre-40S pre-ribosomal particles.</text>
</comment>
<feature type="compositionally biased region" description="Basic and acidic residues" evidence="8">
    <location>
        <begin position="108"/>
        <end position="133"/>
    </location>
</feature>
<keyword evidence="7" id="KW-0175">Coiled coil</keyword>
<evidence type="ECO:0000256" key="1">
    <source>
        <dbReference type="ARBA" id="ARBA00004604"/>
    </source>
</evidence>
<evidence type="ECO:0000256" key="8">
    <source>
        <dbReference type="SAM" id="MobiDB-lite"/>
    </source>
</evidence>
<dbReference type="PANTHER" id="PTHR21738:SF0">
    <property type="entry name" value="RIBOSOMAL RNA PROCESSING PROTEIN 36 HOMOLOG"/>
    <property type="match status" value="1"/>
</dbReference>
<feature type="compositionally biased region" description="Basic and acidic residues" evidence="8">
    <location>
        <begin position="68"/>
        <end position="77"/>
    </location>
</feature>
<keyword evidence="6" id="KW-0687">Ribonucleoprotein</keyword>
<comment type="subcellular location">
    <subcellularLocation>
        <location evidence="1 6">Nucleus</location>
        <location evidence="1 6">Nucleolus</location>
    </subcellularLocation>
</comment>
<evidence type="ECO:0000256" key="2">
    <source>
        <dbReference type="ARBA" id="ARBA00009418"/>
    </source>
</evidence>
<comment type="caution">
    <text evidence="9">The sequence shown here is derived from an EMBL/GenBank/DDBJ whole genome shotgun (WGS) entry which is preliminary data.</text>
</comment>